<reference evidence="3" key="1">
    <citation type="journal article" date="2005" name="Nature">
        <title>The map-based sequence of the rice genome.</title>
        <authorList>
            <consortium name="International rice genome sequencing project (IRGSP)"/>
            <person name="Matsumoto T."/>
            <person name="Wu J."/>
            <person name="Kanamori H."/>
            <person name="Katayose Y."/>
            <person name="Fujisawa M."/>
            <person name="Namiki N."/>
            <person name="Mizuno H."/>
            <person name="Yamamoto K."/>
            <person name="Antonio B.A."/>
            <person name="Baba T."/>
            <person name="Sakata K."/>
            <person name="Nagamura Y."/>
            <person name="Aoki H."/>
            <person name="Arikawa K."/>
            <person name="Arita K."/>
            <person name="Bito T."/>
            <person name="Chiden Y."/>
            <person name="Fujitsuka N."/>
            <person name="Fukunaka R."/>
            <person name="Hamada M."/>
            <person name="Harada C."/>
            <person name="Hayashi A."/>
            <person name="Hijishita S."/>
            <person name="Honda M."/>
            <person name="Hosokawa S."/>
            <person name="Ichikawa Y."/>
            <person name="Idonuma A."/>
            <person name="Iijima M."/>
            <person name="Ikeda M."/>
            <person name="Ikeno M."/>
            <person name="Ito K."/>
            <person name="Ito S."/>
            <person name="Ito T."/>
            <person name="Ito Y."/>
            <person name="Ito Y."/>
            <person name="Iwabuchi A."/>
            <person name="Kamiya K."/>
            <person name="Karasawa W."/>
            <person name="Kurita K."/>
            <person name="Katagiri S."/>
            <person name="Kikuta A."/>
            <person name="Kobayashi H."/>
            <person name="Kobayashi N."/>
            <person name="Machita K."/>
            <person name="Maehara T."/>
            <person name="Masukawa M."/>
            <person name="Mizubayashi T."/>
            <person name="Mukai Y."/>
            <person name="Nagasaki H."/>
            <person name="Nagata Y."/>
            <person name="Naito S."/>
            <person name="Nakashima M."/>
            <person name="Nakama Y."/>
            <person name="Nakamichi Y."/>
            <person name="Nakamura M."/>
            <person name="Meguro A."/>
            <person name="Negishi M."/>
            <person name="Ohta I."/>
            <person name="Ohta T."/>
            <person name="Okamoto M."/>
            <person name="Ono N."/>
            <person name="Saji S."/>
            <person name="Sakaguchi M."/>
            <person name="Sakai K."/>
            <person name="Shibata M."/>
            <person name="Shimokawa T."/>
            <person name="Song J."/>
            <person name="Takazaki Y."/>
            <person name="Terasawa K."/>
            <person name="Tsugane M."/>
            <person name="Tsuji K."/>
            <person name="Ueda S."/>
            <person name="Waki K."/>
            <person name="Yamagata H."/>
            <person name="Yamamoto M."/>
            <person name="Yamamoto S."/>
            <person name="Yamane H."/>
            <person name="Yoshiki S."/>
            <person name="Yoshihara R."/>
            <person name="Yukawa K."/>
            <person name="Zhong H."/>
            <person name="Yano M."/>
            <person name="Yuan Q."/>
            <person name="Ouyang S."/>
            <person name="Liu J."/>
            <person name="Jones K.M."/>
            <person name="Gansberger K."/>
            <person name="Moffat K."/>
            <person name="Hill J."/>
            <person name="Bera J."/>
            <person name="Fadrosh D."/>
            <person name="Jin S."/>
            <person name="Johri S."/>
            <person name="Kim M."/>
            <person name="Overton L."/>
            <person name="Reardon M."/>
            <person name="Tsitrin T."/>
            <person name="Vuong H."/>
            <person name="Weaver B."/>
            <person name="Ciecko A."/>
            <person name="Tallon L."/>
            <person name="Jackson J."/>
            <person name="Pai G."/>
            <person name="Aken S.V."/>
            <person name="Utterback T."/>
            <person name="Reidmuller S."/>
            <person name="Feldblyum T."/>
            <person name="Hsiao J."/>
            <person name="Zismann V."/>
            <person name="Iobst S."/>
            <person name="de Vazeille A.R."/>
            <person name="Buell C.R."/>
            <person name="Ying K."/>
            <person name="Li Y."/>
            <person name="Lu T."/>
            <person name="Huang Y."/>
            <person name="Zhao Q."/>
            <person name="Feng Q."/>
            <person name="Zhang L."/>
            <person name="Zhu J."/>
            <person name="Weng Q."/>
            <person name="Mu J."/>
            <person name="Lu Y."/>
            <person name="Fan D."/>
            <person name="Liu Y."/>
            <person name="Guan J."/>
            <person name="Zhang Y."/>
            <person name="Yu S."/>
            <person name="Liu X."/>
            <person name="Zhang Y."/>
            <person name="Hong G."/>
            <person name="Han B."/>
            <person name="Choisne N."/>
            <person name="Demange N."/>
            <person name="Orjeda G."/>
            <person name="Samain S."/>
            <person name="Cattolico L."/>
            <person name="Pelletier E."/>
            <person name="Couloux A."/>
            <person name="Segurens B."/>
            <person name="Wincker P."/>
            <person name="D'Hont A."/>
            <person name="Scarpelli C."/>
            <person name="Weissenbach J."/>
            <person name="Salanoubat M."/>
            <person name="Quetier F."/>
            <person name="Yu Y."/>
            <person name="Kim H.R."/>
            <person name="Rambo T."/>
            <person name="Currie J."/>
            <person name="Collura K."/>
            <person name="Luo M."/>
            <person name="Yang T."/>
            <person name="Ammiraju J.S.S."/>
            <person name="Engler F."/>
            <person name="Soderlund C."/>
            <person name="Wing R.A."/>
            <person name="Palmer L.E."/>
            <person name="de la Bastide M."/>
            <person name="Spiegel L."/>
            <person name="Nascimento L."/>
            <person name="Zutavern T."/>
            <person name="O'Shaughnessy A."/>
            <person name="Dike S."/>
            <person name="Dedhia N."/>
            <person name="Preston R."/>
            <person name="Balija V."/>
            <person name="McCombie W.R."/>
            <person name="Chow T."/>
            <person name="Chen H."/>
            <person name="Chung M."/>
            <person name="Chen C."/>
            <person name="Shaw J."/>
            <person name="Wu H."/>
            <person name="Hsiao K."/>
            <person name="Chao Y."/>
            <person name="Chu M."/>
            <person name="Cheng C."/>
            <person name="Hour A."/>
            <person name="Lee P."/>
            <person name="Lin S."/>
            <person name="Lin Y."/>
            <person name="Liou J."/>
            <person name="Liu S."/>
            <person name="Hsing Y."/>
            <person name="Raghuvanshi S."/>
            <person name="Mohanty A."/>
            <person name="Bharti A.K."/>
            <person name="Gaur A."/>
            <person name="Gupta V."/>
            <person name="Kumar D."/>
            <person name="Ravi V."/>
            <person name="Vij S."/>
            <person name="Kapur A."/>
            <person name="Khurana P."/>
            <person name="Khurana P."/>
            <person name="Khurana J.P."/>
            <person name="Tyagi A.K."/>
            <person name="Gaikwad K."/>
            <person name="Singh A."/>
            <person name="Dalal V."/>
            <person name="Srivastava S."/>
            <person name="Dixit A."/>
            <person name="Pal A.K."/>
            <person name="Ghazi I.A."/>
            <person name="Yadav M."/>
            <person name="Pandit A."/>
            <person name="Bhargava A."/>
            <person name="Sureshbabu K."/>
            <person name="Batra K."/>
            <person name="Sharma T.R."/>
            <person name="Mohapatra T."/>
            <person name="Singh N.K."/>
            <person name="Messing J."/>
            <person name="Nelson A.B."/>
            <person name="Fuks G."/>
            <person name="Kavchok S."/>
            <person name="Keizer G."/>
            <person name="Linton E."/>
            <person name="Llaca V."/>
            <person name="Song R."/>
            <person name="Tanyolac B."/>
            <person name="Young S."/>
            <person name="Ho-Il K."/>
            <person name="Hahn J.H."/>
            <person name="Sangsakoo G."/>
            <person name="Vanavichit A."/>
            <person name="de Mattos Luiz.A.T."/>
            <person name="Zimmer P.D."/>
            <person name="Malone G."/>
            <person name="Dellagostin O."/>
            <person name="de Oliveira A.C."/>
            <person name="Bevan M."/>
            <person name="Bancroft I."/>
            <person name="Minx P."/>
            <person name="Cordum H."/>
            <person name="Wilson R."/>
            <person name="Cheng Z."/>
            <person name="Jin W."/>
            <person name="Jiang J."/>
            <person name="Leong S.A."/>
            <person name="Iwama H."/>
            <person name="Gojobori T."/>
            <person name="Itoh T."/>
            <person name="Niimura Y."/>
            <person name="Fujii Y."/>
            <person name="Habara T."/>
            <person name="Sakai H."/>
            <person name="Sato Y."/>
            <person name="Wilson G."/>
            <person name="Kumar K."/>
            <person name="McCouch S."/>
            <person name="Juretic N."/>
            <person name="Hoen D."/>
            <person name="Wright S."/>
            <person name="Bruskiewich R."/>
            <person name="Bureau T."/>
            <person name="Miyao A."/>
            <person name="Hirochika H."/>
            <person name="Nishikawa T."/>
            <person name="Kadowaki K."/>
            <person name="Sugiura M."/>
            <person name="Burr B."/>
            <person name="Sasaki T."/>
        </authorList>
    </citation>
    <scope>NUCLEOTIDE SEQUENCE [LARGE SCALE GENOMIC DNA]</scope>
    <source>
        <strain evidence="3">cv. Nipponbare</strain>
    </source>
</reference>
<gene>
    <name evidence="2" type="ordered locus">Os09g0286050</name>
    <name evidence="2" type="ORF">OSNPB_090286050</name>
</gene>
<feature type="transmembrane region" description="Helical" evidence="1">
    <location>
        <begin position="67"/>
        <end position="87"/>
    </location>
</feature>
<reference evidence="2 3" key="3">
    <citation type="journal article" date="2013" name="Rice">
        <title>Improvement of the Oryza sativa Nipponbare reference genome using next generation sequence and optical map data.</title>
        <authorList>
            <person name="Kawahara Y."/>
            <person name="de la Bastide M."/>
            <person name="Hamilton J.P."/>
            <person name="Kanamori H."/>
            <person name="McCombie W.R."/>
            <person name="Ouyang S."/>
            <person name="Schwartz D.C."/>
            <person name="Tanaka T."/>
            <person name="Wu J."/>
            <person name="Zhou S."/>
            <person name="Childs K.L."/>
            <person name="Davidson R.M."/>
            <person name="Lin H."/>
            <person name="Quesada-Ocampo L."/>
            <person name="Vaillancourt B."/>
            <person name="Sakai H."/>
            <person name="Lee S.S."/>
            <person name="Kim J."/>
            <person name="Numa H."/>
            <person name="Itoh T."/>
            <person name="Buell C.R."/>
            <person name="Matsumoto T."/>
        </authorList>
    </citation>
    <scope>NUCLEOTIDE SEQUENCE [LARGE SCALE GENOMIC DNA]</scope>
    <source>
        <strain evidence="3">cv. Nipponbare</strain>
    </source>
</reference>
<dbReference type="EMBL" id="AP014965">
    <property type="protein sequence ID" value="BAT07266.1"/>
    <property type="molecule type" value="Genomic_DNA"/>
</dbReference>
<keyword evidence="1" id="KW-0472">Membrane</keyword>
<organism evidence="2 3">
    <name type="scientific">Oryza sativa subsp. japonica</name>
    <name type="common">Rice</name>
    <dbReference type="NCBI Taxonomy" id="39947"/>
    <lineage>
        <taxon>Eukaryota</taxon>
        <taxon>Viridiplantae</taxon>
        <taxon>Streptophyta</taxon>
        <taxon>Embryophyta</taxon>
        <taxon>Tracheophyta</taxon>
        <taxon>Spermatophyta</taxon>
        <taxon>Magnoliopsida</taxon>
        <taxon>Liliopsida</taxon>
        <taxon>Poales</taxon>
        <taxon>Poaceae</taxon>
        <taxon>BOP clade</taxon>
        <taxon>Oryzoideae</taxon>
        <taxon>Oryzeae</taxon>
        <taxon>Oryzinae</taxon>
        <taxon>Oryza</taxon>
        <taxon>Oryza sativa</taxon>
    </lineage>
</organism>
<reference evidence="2 3" key="2">
    <citation type="journal article" date="2013" name="Plant Cell Physiol.">
        <title>Rice Annotation Project Database (RAP-DB): an integrative and interactive database for rice genomics.</title>
        <authorList>
            <person name="Sakai H."/>
            <person name="Lee S.S."/>
            <person name="Tanaka T."/>
            <person name="Numa H."/>
            <person name="Kim J."/>
            <person name="Kawahara Y."/>
            <person name="Wakimoto H."/>
            <person name="Yang C.C."/>
            <person name="Iwamoto M."/>
            <person name="Abe T."/>
            <person name="Yamada Y."/>
            <person name="Muto A."/>
            <person name="Inokuchi H."/>
            <person name="Ikemura T."/>
            <person name="Matsumoto T."/>
            <person name="Sasaki T."/>
            <person name="Itoh T."/>
        </authorList>
    </citation>
    <scope>NUCLEOTIDE SEQUENCE [LARGE SCALE GENOMIC DNA]</scope>
    <source>
        <strain evidence="3">cv. Nipponbare</strain>
    </source>
</reference>
<accession>A0A0N7KQH9</accession>
<sequence length="111" mass="11840">MTCAGSGSLLQLQRLKTDNLCEIPHAAESASHGRARSCREWKVTEPLVVHVAAHAIGRASTSFGGHLSIHIMVVWKVLLAPIAVIAVSRRCTGLTRDDTRSPPLSTSSADT</sequence>
<keyword evidence="1" id="KW-1133">Transmembrane helix</keyword>
<keyword evidence="3" id="KW-1185">Reference proteome</keyword>
<proteinExistence type="predicted"/>
<evidence type="ECO:0000313" key="3">
    <source>
        <dbReference type="Proteomes" id="UP000059680"/>
    </source>
</evidence>
<evidence type="ECO:0000313" key="2">
    <source>
        <dbReference type="EMBL" id="BAT07266.1"/>
    </source>
</evidence>
<protein>
    <submittedName>
        <fullName evidence="2">Os09g0286050 protein</fullName>
    </submittedName>
</protein>
<evidence type="ECO:0000256" key="1">
    <source>
        <dbReference type="SAM" id="Phobius"/>
    </source>
</evidence>
<dbReference type="InParanoid" id="A0A0N7KQH9"/>
<dbReference type="PaxDb" id="39947-A0A0N7KQH9"/>
<dbReference type="Proteomes" id="UP000059680">
    <property type="component" value="Chromosome 9"/>
</dbReference>
<name>A0A0N7KQH9_ORYSJ</name>
<dbReference type="AlphaFoldDB" id="A0A0N7KQH9"/>
<keyword evidence="1" id="KW-0812">Transmembrane</keyword>